<evidence type="ECO:0000313" key="13">
    <source>
        <dbReference type="Proteomes" id="UP000580568"/>
    </source>
</evidence>
<feature type="transmembrane region" description="Helical" evidence="11">
    <location>
        <begin position="155"/>
        <end position="176"/>
    </location>
</feature>
<organism evidence="12 13">
    <name type="scientific">Clostridium fungisolvens</name>
    <dbReference type="NCBI Taxonomy" id="1604897"/>
    <lineage>
        <taxon>Bacteria</taxon>
        <taxon>Bacillati</taxon>
        <taxon>Bacillota</taxon>
        <taxon>Clostridia</taxon>
        <taxon>Eubacteriales</taxon>
        <taxon>Clostridiaceae</taxon>
        <taxon>Clostridium</taxon>
    </lineage>
</organism>
<dbReference type="Proteomes" id="UP000580568">
    <property type="component" value="Unassembled WGS sequence"/>
</dbReference>
<dbReference type="Pfam" id="PF00119">
    <property type="entry name" value="ATP-synt_A"/>
    <property type="match status" value="1"/>
</dbReference>
<evidence type="ECO:0000256" key="8">
    <source>
        <dbReference type="ARBA" id="ARBA00023065"/>
    </source>
</evidence>
<feature type="transmembrane region" description="Helical" evidence="11">
    <location>
        <begin position="208"/>
        <end position="226"/>
    </location>
</feature>
<protein>
    <recommendedName>
        <fullName evidence="11">ATP synthase subunit a</fullName>
    </recommendedName>
    <alternativeName>
        <fullName evidence="11">ATP synthase F0 sector subunit a</fullName>
    </alternativeName>
    <alternativeName>
        <fullName evidence="11">F-ATPase subunit 6</fullName>
    </alternativeName>
</protein>
<dbReference type="InterPro" id="IPR045082">
    <property type="entry name" value="ATP_syn_F0_a_bact/chloroplast"/>
</dbReference>
<keyword evidence="5 11" id="KW-0812">Transmembrane</keyword>
<evidence type="ECO:0000256" key="3">
    <source>
        <dbReference type="ARBA" id="ARBA00022448"/>
    </source>
</evidence>
<dbReference type="RefSeq" id="WP_183278724.1">
    <property type="nucleotide sequence ID" value="NZ_BLZR01000001.1"/>
</dbReference>
<dbReference type="SUPFAM" id="SSF81336">
    <property type="entry name" value="F1F0 ATP synthase subunit A"/>
    <property type="match status" value="1"/>
</dbReference>
<feature type="transmembrane region" description="Helical" evidence="11">
    <location>
        <begin position="79"/>
        <end position="101"/>
    </location>
</feature>
<keyword evidence="6 11" id="KW-0375">Hydrogen ion transport</keyword>
<comment type="similarity">
    <text evidence="2 11">Belongs to the ATPase A chain family.</text>
</comment>
<sequence>MEGLDPIVIYKLPIGGLTFNITLDLVIEWIVIVILAAICIIATRNLKKVPDKKQTVAEMLYEFATSTVVDNMGENFKSFVPYIGTLAIYLLTLNLVGLLGLQPPTVNFSTVVSFSLMTFILIHVTGIKRLGLGHYIGGYAKPFWPMVPLNILERAILPVSLSLRLFGNILAATVLVDLIYQALHNFGWLAQIGIPVIFHGYFDLFDGFIQMVIFVMLTMINIKMVVEH</sequence>
<reference evidence="12 13" key="1">
    <citation type="submission" date="2020-07" db="EMBL/GenBank/DDBJ databases">
        <title>A new beta-1,3-glucan-decomposing anaerobic bacterium isolated from anoxic soil subjected to biological soil disinfestation.</title>
        <authorList>
            <person name="Ueki A."/>
            <person name="Tonouchi A."/>
        </authorList>
    </citation>
    <scope>NUCLEOTIDE SEQUENCE [LARGE SCALE GENOMIC DNA]</scope>
    <source>
        <strain evidence="12 13">TW1</strain>
    </source>
</reference>
<evidence type="ECO:0000256" key="5">
    <source>
        <dbReference type="ARBA" id="ARBA00022692"/>
    </source>
</evidence>
<comment type="caution">
    <text evidence="12">The sequence shown here is derived from an EMBL/GenBank/DDBJ whole genome shotgun (WGS) entry which is preliminary data.</text>
</comment>
<comment type="subcellular location">
    <subcellularLocation>
        <location evidence="11">Cell membrane</location>
        <topology evidence="11">Multi-pass membrane protein</topology>
    </subcellularLocation>
    <subcellularLocation>
        <location evidence="1">Membrane</location>
        <topology evidence="1">Multi-pass membrane protein</topology>
    </subcellularLocation>
</comment>
<keyword evidence="7 11" id="KW-1133">Transmembrane helix</keyword>
<feature type="transmembrane region" description="Helical" evidence="11">
    <location>
        <begin position="21"/>
        <end position="43"/>
    </location>
</feature>
<evidence type="ECO:0000256" key="2">
    <source>
        <dbReference type="ARBA" id="ARBA00006810"/>
    </source>
</evidence>
<gene>
    <name evidence="11" type="primary">atpB</name>
    <name evidence="12" type="ORF">bsdtw1_03471</name>
</gene>
<dbReference type="EMBL" id="BLZR01000001">
    <property type="protein sequence ID" value="GFP77344.1"/>
    <property type="molecule type" value="Genomic_DNA"/>
</dbReference>
<evidence type="ECO:0000256" key="7">
    <source>
        <dbReference type="ARBA" id="ARBA00022989"/>
    </source>
</evidence>
<evidence type="ECO:0000256" key="4">
    <source>
        <dbReference type="ARBA" id="ARBA00022547"/>
    </source>
</evidence>
<evidence type="ECO:0000256" key="1">
    <source>
        <dbReference type="ARBA" id="ARBA00004141"/>
    </source>
</evidence>
<evidence type="ECO:0000313" key="12">
    <source>
        <dbReference type="EMBL" id="GFP77344.1"/>
    </source>
</evidence>
<dbReference type="Gene3D" id="1.20.120.220">
    <property type="entry name" value="ATP synthase, F0 complex, subunit A"/>
    <property type="match status" value="1"/>
</dbReference>
<keyword evidence="4 11" id="KW-0138">CF(0)</keyword>
<dbReference type="InterPro" id="IPR000568">
    <property type="entry name" value="ATP_synth_F0_asu"/>
</dbReference>
<dbReference type="PRINTS" id="PR00123">
    <property type="entry name" value="ATPASEA"/>
</dbReference>
<accession>A0A6V8SJE4</accession>
<dbReference type="PANTHER" id="PTHR42823">
    <property type="entry name" value="ATP SYNTHASE SUBUNIT A, CHLOROPLASTIC"/>
    <property type="match status" value="1"/>
</dbReference>
<keyword evidence="11" id="KW-1003">Cell membrane</keyword>
<evidence type="ECO:0000256" key="10">
    <source>
        <dbReference type="ARBA" id="ARBA00023310"/>
    </source>
</evidence>
<evidence type="ECO:0000256" key="6">
    <source>
        <dbReference type="ARBA" id="ARBA00022781"/>
    </source>
</evidence>
<keyword evidence="8 11" id="KW-0406">Ion transport</keyword>
<keyword evidence="9 11" id="KW-0472">Membrane</keyword>
<name>A0A6V8SJE4_9CLOT</name>
<dbReference type="AlphaFoldDB" id="A0A6V8SJE4"/>
<evidence type="ECO:0000256" key="11">
    <source>
        <dbReference type="HAMAP-Rule" id="MF_01393"/>
    </source>
</evidence>
<dbReference type="GO" id="GO:0046933">
    <property type="term" value="F:proton-transporting ATP synthase activity, rotational mechanism"/>
    <property type="evidence" value="ECO:0007669"/>
    <property type="project" value="UniProtKB-UniRule"/>
</dbReference>
<dbReference type="GO" id="GO:0045259">
    <property type="term" value="C:proton-transporting ATP synthase complex"/>
    <property type="evidence" value="ECO:0007669"/>
    <property type="project" value="UniProtKB-KW"/>
</dbReference>
<dbReference type="InterPro" id="IPR035908">
    <property type="entry name" value="F0_ATP_A_sf"/>
</dbReference>
<dbReference type="NCBIfam" id="NF004484">
    <property type="entry name" value="PRK05815.3-2"/>
    <property type="match status" value="1"/>
</dbReference>
<evidence type="ECO:0000256" key="9">
    <source>
        <dbReference type="ARBA" id="ARBA00023136"/>
    </source>
</evidence>
<dbReference type="CDD" id="cd00310">
    <property type="entry name" value="ATP-synt_Fo_a_6"/>
    <property type="match status" value="1"/>
</dbReference>
<proteinExistence type="inferred from homology"/>
<keyword evidence="13" id="KW-1185">Reference proteome</keyword>
<comment type="function">
    <text evidence="11">Key component of the proton channel; it plays a direct role in the translocation of protons across the membrane.</text>
</comment>
<keyword evidence="10 11" id="KW-0066">ATP synthesis</keyword>
<dbReference type="GO" id="GO:0042777">
    <property type="term" value="P:proton motive force-driven plasma membrane ATP synthesis"/>
    <property type="evidence" value="ECO:0007669"/>
    <property type="project" value="TreeGrafter"/>
</dbReference>
<dbReference type="HAMAP" id="MF_01393">
    <property type="entry name" value="ATP_synth_a_bact"/>
    <property type="match status" value="1"/>
</dbReference>
<dbReference type="PANTHER" id="PTHR42823:SF3">
    <property type="entry name" value="ATP SYNTHASE SUBUNIT A, CHLOROPLASTIC"/>
    <property type="match status" value="1"/>
</dbReference>
<dbReference type="InterPro" id="IPR023011">
    <property type="entry name" value="ATP_synth_F0_asu_AS"/>
</dbReference>
<keyword evidence="3 11" id="KW-0813">Transport</keyword>
<feature type="transmembrane region" description="Helical" evidence="11">
    <location>
        <begin position="108"/>
        <end position="127"/>
    </location>
</feature>
<dbReference type="GO" id="GO:0005886">
    <property type="term" value="C:plasma membrane"/>
    <property type="evidence" value="ECO:0007669"/>
    <property type="project" value="UniProtKB-SubCell"/>
</dbReference>
<dbReference type="PROSITE" id="PS00449">
    <property type="entry name" value="ATPASE_A"/>
    <property type="match status" value="1"/>
</dbReference>